<feature type="region of interest" description="Disordered" evidence="1">
    <location>
        <begin position="91"/>
        <end position="113"/>
    </location>
</feature>
<reference evidence="2 3" key="2">
    <citation type="submission" date="2018-11" db="EMBL/GenBank/DDBJ databases">
        <authorList>
            <consortium name="Pathogen Informatics"/>
        </authorList>
    </citation>
    <scope>NUCLEOTIDE SEQUENCE [LARGE SCALE GENOMIC DNA]</scope>
</reference>
<organism evidence="4">
    <name type="scientific">Gongylonema pulchrum</name>
    <dbReference type="NCBI Taxonomy" id="637853"/>
    <lineage>
        <taxon>Eukaryota</taxon>
        <taxon>Metazoa</taxon>
        <taxon>Ecdysozoa</taxon>
        <taxon>Nematoda</taxon>
        <taxon>Chromadorea</taxon>
        <taxon>Rhabditida</taxon>
        <taxon>Spirurina</taxon>
        <taxon>Spiruromorpha</taxon>
        <taxon>Spiruroidea</taxon>
        <taxon>Gongylonematidae</taxon>
        <taxon>Gongylonema</taxon>
    </lineage>
</organism>
<dbReference type="EMBL" id="UYRT01002545">
    <property type="protein sequence ID" value="VDK31169.1"/>
    <property type="molecule type" value="Genomic_DNA"/>
</dbReference>
<reference evidence="4" key="1">
    <citation type="submission" date="2016-06" db="UniProtKB">
        <authorList>
            <consortium name="WormBaseParasite"/>
        </authorList>
    </citation>
    <scope>IDENTIFICATION</scope>
</reference>
<accession>A0A183CZK1</accession>
<gene>
    <name evidence="2" type="ORF">GPUH_LOCUS1892</name>
</gene>
<dbReference type="WBParaSite" id="GPUH_0000189701-mRNA-1">
    <property type="protein sequence ID" value="GPUH_0000189701-mRNA-1"/>
    <property type="gene ID" value="GPUH_0000189701"/>
</dbReference>
<dbReference type="AlphaFoldDB" id="A0A183CZK1"/>
<evidence type="ECO:0000256" key="1">
    <source>
        <dbReference type="SAM" id="MobiDB-lite"/>
    </source>
</evidence>
<evidence type="ECO:0000313" key="4">
    <source>
        <dbReference type="WBParaSite" id="GPUH_0000189701-mRNA-1"/>
    </source>
</evidence>
<sequence length="123" mass="13523">MRKLCDFKDGLTAEIIALAQEHTQIGSLLSKMKSEQTRDVYVEQLCPLEVPLRRIKLKVFGHAGVGKTRLICALQSGSMIGSIIGAVQRRFSDNPSPSSSSSTTSSPSQGYPTHYAVREINHY</sequence>
<feature type="compositionally biased region" description="Low complexity" evidence="1">
    <location>
        <begin position="95"/>
        <end position="108"/>
    </location>
</feature>
<evidence type="ECO:0000313" key="3">
    <source>
        <dbReference type="Proteomes" id="UP000271098"/>
    </source>
</evidence>
<proteinExistence type="predicted"/>
<protein>
    <submittedName>
        <fullName evidence="4">IstB_IS21 domain-containing protein</fullName>
    </submittedName>
</protein>
<name>A0A183CZK1_9BILA</name>
<evidence type="ECO:0000313" key="2">
    <source>
        <dbReference type="EMBL" id="VDK31169.1"/>
    </source>
</evidence>
<dbReference type="Proteomes" id="UP000271098">
    <property type="component" value="Unassembled WGS sequence"/>
</dbReference>
<dbReference type="OrthoDB" id="5844274at2759"/>
<keyword evidence="3" id="KW-1185">Reference proteome</keyword>